<dbReference type="Proteomes" id="UP000199069">
    <property type="component" value="Unassembled WGS sequence"/>
</dbReference>
<dbReference type="InterPro" id="IPR004143">
    <property type="entry name" value="BPL_LPL_catalytic"/>
</dbReference>
<dbReference type="CDD" id="cd16442">
    <property type="entry name" value="BPL"/>
    <property type="match status" value="1"/>
</dbReference>
<dbReference type="Pfam" id="PF03099">
    <property type="entry name" value="BPL_LplA_LipB"/>
    <property type="match status" value="1"/>
</dbReference>
<dbReference type="EMBL" id="CWKI01000009">
    <property type="protein sequence ID" value="CTR08907.1"/>
    <property type="molecule type" value="Genomic_DNA"/>
</dbReference>
<gene>
    <name evidence="4" type="primary">FGENESH: predicted gene_9.114</name>
    <name evidence="5" type="ORF">AAT19DRAFT_16404</name>
    <name evidence="4" type="ORF">BN2166_0047680</name>
</gene>
<dbReference type="GO" id="GO:0005737">
    <property type="term" value="C:cytoplasm"/>
    <property type="evidence" value="ECO:0007669"/>
    <property type="project" value="TreeGrafter"/>
</dbReference>
<dbReference type="Gene3D" id="3.40.50.880">
    <property type="match status" value="1"/>
</dbReference>
<evidence type="ECO:0000313" key="5">
    <source>
        <dbReference type="EMBL" id="PRQ72480.1"/>
    </source>
</evidence>
<dbReference type="NCBIfam" id="TIGR00121">
    <property type="entry name" value="birA_ligase"/>
    <property type="match status" value="1"/>
</dbReference>
<dbReference type="SUPFAM" id="SSF52317">
    <property type="entry name" value="Class I glutamine amidotransferase-like"/>
    <property type="match status" value="1"/>
</dbReference>
<reference evidence="4 6" key="1">
    <citation type="submission" date="2015-07" db="EMBL/GenBank/DDBJ databases">
        <authorList>
            <person name="Cajimat M.N.B."/>
            <person name="Milazzo M.L."/>
            <person name="Fulhorst C.F."/>
        </authorList>
    </citation>
    <scope>NUCLEOTIDE SEQUENCE [LARGE SCALE GENOMIC DNA]</scope>
    <source>
        <strain evidence="4">Single colony</strain>
    </source>
</reference>
<evidence type="ECO:0000313" key="4">
    <source>
        <dbReference type="EMBL" id="CTR08907.1"/>
    </source>
</evidence>
<accession>A0A0K3CJR9</accession>
<dbReference type="InterPro" id="IPR019197">
    <property type="entry name" value="Biotin-prot_ligase_N"/>
</dbReference>
<protein>
    <submittedName>
        <fullName evidence="4">BY PROTMAP: gi|472583398|gb|EMS21041.1| biotin-[acetyl-CoA-carboxylase] ligase [Rhodosporidium toruloides NP11] gi|647401696|emb|CDR48051.1| RHTO0S16e00188g1_1 [Rhodosporidium toruloides]</fullName>
    </submittedName>
    <submittedName>
        <fullName evidence="5">Biotin-protein ligase, N terminal-domain containing protein</fullName>
    </submittedName>
</protein>
<dbReference type="OMA" id="HHAFYSN"/>
<dbReference type="PROSITE" id="PS51733">
    <property type="entry name" value="BPL_LPL_CATALYTIC"/>
    <property type="match status" value="1"/>
</dbReference>
<evidence type="ECO:0000313" key="6">
    <source>
        <dbReference type="Proteomes" id="UP000199069"/>
    </source>
</evidence>
<keyword evidence="6" id="KW-1185">Reference proteome</keyword>
<dbReference type="STRING" id="5286.A0A0K3CJR9"/>
<evidence type="ECO:0000259" key="3">
    <source>
        <dbReference type="PROSITE" id="PS51733"/>
    </source>
</evidence>
<dbReference type="SUPFAM" id="SSF55681">
    <property type="entry name" value="Class II aaRS and biotin synthetases"/>
    <property type="match status" value="1"/>
</dbReference>
<feature type="domain" description="BPL/LPL catalytic" evidence="3">
    <location>
        <begin position="375"/>
        <end position="577"/>
    </location>
</feature>
<comment type="similarity">
    <text evidence="1">Belongs to the biotin--protein ligase family.</text>
</comment>
<evidence type="ECO:0000256" key="1">
    <source>
        <dbReference type="ARBA" id="ARBA00009934"/>
    </source>
</evidence>
<dbReference type="PANTHER" id="PTHR12835:SF5">
    <property type="entry name" value="BIOTIN--PROTEIN LIGASE"/>
    <property type="match status" value="1"/>
</dbReference>
<dbReference type="CDD" id="cd03144">
    <property type="entry name" value="GATase1_ScBLP_like"/>
    <property type="match status" value="1"/>
</dbReference>
<organism evidence="4 6">
    <name type="scientific">Rhodotorula toruloides</name>
    <name type="common">Yeast</name>
    <name type="synonym">Rhodosporidium toruloides</name>
    <dbReference type="NCBI Taxonomy" id="5286"/>
    <lineage>
        <taxon>Eukaryota</taxon>
        <taxon>Fungi</taxon>
        <taxon>Dikarya</taxon>
        <taxon>Basidiomycota</taxon>
        <taxon>Pucciniomycotina</taxon>
        <taxon>Microbotryomycetes</taxon>
        <taxon>Sporidiobolales</taxon>
        <taxon>Sporidiobolaceae</taxon>
        <taxon>Rhodotorula</taxon>
    </lineage>
</organism>
<dbReference type="InterPro" id="IPR045864">
    <property type="entry name" value="aa-tRNA-synth_II/BPL/LPL"/>
</dbReference>
<dbReference type="EMBL" id="LCTV02000009">
    <property type="protein sequence ID" value="PRQ72480.1"/>
    <property type="molecule type" value="Genomic_DNA"/>
</dbReference>
<dbReference type="AlphaFoldDB" id="A0A0K3CJR9"/>
<proteinExistence type="inferred from homology"/>
<dbReference type="GO" id="GO:0004077">
    <property type="term" value="F:biotin--[biotin carboxyl-carrier protein] ligase activity"/>
    <property type="evidence" value="ECO:0007669"/>
    <property type="project" value="InterPro"/>
</dbReference>
<dbReference type="InterPro" id="IPR004408">
    <property type="entry name" value="Biotin_CoA_COase_ligase"/>
</dbReference>
<reference evidence="5 7" key="2">
    <citation type="journal article" date="2018" name="Elife">
        <title>Functional genomics of lipid metabolism in the oleaginous yeast Rhodosporidium toruloides.</title>
        <authorList>
            <person name="Coradetti S.T."/>
            <person name="Pinel D."/>
            <person name="Geiselman G."/>
            <person name="Ito M."/>
            <person name="Mondo S."/>
            <person name="Reilly M.C."/>
            <person name="Cheng Y.F."/>
            <person name="Bauer S."/>
            <person name="Grigoriev I."/>
            <person name="Gladden J.M."/>
            <person name="Simmons B.A."/>
            <person name="Brem R."/>
            <person name="Arkin A.P."/>
            <person name="Skerker J.M."/>
        </authorList>
    </citation>
    <scope>NUCLEOTIDE SEQUENCE [LARGE SCALE GENOMIC DNA]</scope>
    <source>
        <strain evidence="5 7">NBRC 0880</strain>
    </source>
</reference>
<evidence type="ECO:0000313" key="7">
    <source>
        <dbReference type="Proteomes" id="UP000239560"/>
    </source>
</evidence>
<keyword evidence="2 4" id="KW-0436">Ligase</keyword>
<dbReference type="Proteomes" id="UP000239560">
    <property type="component" value="Unassembled WGS sequence"/>
</dbReference>
<dbReference type="Pfam" id="PF09825">
    <property type="entry name" value="BPL_N"/>
    <property type="match status" value="1"/>
</dbReference>
<evidence type="ECO:0000256" key="2">
    <source>
        <dbReference type="ARBA" id="ARBA00022598"/>
    </source>
</evidence>
<sequence>MAKLNVLVYDGSGVSAASRDNLVRCLRLFLGQRYDVQLVTPKTIKSEPWTNNCALLVLPGGRDLPYLHDLGGTGNKRIREWVEQGGSYLGICAGAYYACSSIAFEVGTPLEVAGERELAFFDGVCRGTVFPGFQYDSDAGARQVTLELNRGAWRDYWPQSPERCEVWYNGGGAFIPARRPGHGTELSSETAVALATYSDLDDGPAAGVLCSVGRGKALLWGTHPEHSAGSTGDAAVDAARERDRLGQIRASLSALGLEVADAPQTPPRLHPIFLASTDAELLQGTAEALATASKPYGPGRALFEDRNDNFVLHEASAAARLLHEARHPIDPVSDDSHDLAGSEKDLCIFDEGLPAQEVSPLFDFHLFFSRLAASRGLPQFGRILMYSEVVTSTQTMLDKNDAFLAKLPDGLACVASHQVAGRGRGGNAWISPAGCLQFSLVARLPASASAKIVFVQYLFGLAVVEAIRGTPGYEELGVRLKWPNDIYADLGAAAEGHGQERYRKIGGILVNSSFSGDTFSLIVGCGINTSNPRPTTSVNDLINLSNRIRGTNLALFRPETLLALILDKFSEMWPTFIEAGFEPFTDRYLSAWIHSNQVVTLDSTSQRVRILGITPDYGLLRTAPVNDYSYEDYLQPASSRASQRFVDLQPDGNRFDILKGLIYAKSG</sequence>
<dbReference type="InterPro" id="IPR029062">
    <property type="entry name" value="Class_I_gatase-like"/>
</dbReference>
<name>A0A0K3CJR9_RHOTO</name>
<dbReference type="OrthoDB" id="10250105at2759"/>
<dbReference type="PANTHER" id="PTHR12835">
    <property type="entry name" value="BIOTIN PROTEIN LIGASE"/>
    <property type="match status" value="1"/>
</dbReference>
<dbReference type="Gene3D" id="3.30.930.10">
    <property type="entry name" value="Bira Bifunctional Protein, Domain 2"/>
    <property type="match status" value="1"/>
</dbReference>